<dbReference type="OrthoDB" id="10027872at2759"/>
<dbReference type="Gene3D" id="1.25.40.420">
    <property type="match status" value="1"/>
</dbReference>
<dbReference type="PANTHER" id="PTHR45632">
    <property type="entry name" value="LD33804P"/>
    <property type="match status" value="1"/>
</dbReference>
<evidence type="ECO:0000313" key="4">
    <source>
        <dbReference type="EMBL" id="CAE1236438.1"/>
    </source>
</evidence>
<reference evidence="4" key="1">
    <citation type="submission" date="2021-01" db="EMBL/GenBank/DDBJ databases">
        <authorList>
            <person name="Li R."/>
            <person name="Bekaert M."/>
        </authorList>
    </citation>
    <scope>NUCLEOTIDE SEQUENCE</scope>
    <source>
        <strain evidence="4">Farmed</strain>
    </source>
</reference>
<keyword evidence="5" id="KW-1185">Reference proteome</keyword>
<organism evidence="4 5">
    <name type="scientific">Acanthosepion pharaonis</name>
    <name type="common">Pharaoh cuttlefish</name>
    <name type="synonym">Sepia pharaonis</name>
    <dbReference type="NCBI Taxonomy" id="158019"/>
    <lineage>
        <taxon>Eukaryota</taxon>
        <taxon>Metazoa</taxon>
        <taxon>Spiralia</taxon>
        <taxon>Lophotrochozoa</taxon>
        <taxon>Mollusca</taxon>
        <taxon>Cephalopoda</taxon>
        <taxon>Coleoidea</taxon>
        <taxon>Decapodiformes</taxon>
        <taxon>Sepiida</taxon>
        <taxon>Sepiina</taxon>
        <taxon>Sepiidae</taxon>
        <taxon>Acanthosepion</taxon>
    </lineage>
</organism>
<dbReference type="InterPro" id="IPR011705">
    <property type="entry name" value="BACK"/>
</dbReference>
<dbReference type="SUPFAM" id="SSF117281">
    <property type="entry name" value="Kelch motif"/>
    <property type="match status" value="1"/>
</dbReference>
<feature type="domain" description="BACK" evidence="3">
    <location>
        <begin position="1"/>
        <end position="95"/>
    </location>
</feature>
<dbReference type="Proteomes" id="UP000597762">
    <property type="component" value="Unassembled WGS sequence"/>
</dbReference>
<dbReference type="Pfam" id="PF07707">
    <property type="entry name" value="BACK"/>
    <property type="match status" value="1"/>
</dbReference>
<gene>
    <name evidence="4" type="ORF">SPHA_20223</name>
</gene>
<dbReference type="AlphaFoldDB" id="A0A812BP19"/>
<protein>
    <recommendedName>
        <fullName evidence="3">BACK domain-containing protein</fullName>
    </recommendedName>
</protein>
<dbReference type="SMART" id="SM00612">
    <property type="entry name" value="Kelch"/>
    <property type="match status" value="2"/>
</dbReference>
<accession>A0A812BP19</accession>
<dbReference type="InterPro" id="IPR015915">
    <property type="entry name" value="Kelch-typ_b-propeller"/>
</dbReference>
<proteinExistence type="predicted"/>
<evidence type="ECO:0000313" key="5">
    <source>
        <dbReference type="Proteomes" id="UP000597762"/>
    </source>
</evidence>
<dbReference type="Gene3D" id="2.120.10.80">
    <property type="entry name" value="Kelch-type beta propeller"/>
    <property type="match status" value="1"/>
</dbReference>
<dbReference type="PANTHER" id="PTHR45632:SF3">
    <property type="entry name" value="KELCH-LIKE PROTEIN 32"/>
    <property type="match status" value="1"/>
</dbReference>
<name>A0A812BP19_ACAPH</name>
<dbReference type="EMBL" id="CAHIKZ030000742">
    <property type="protein sequence ID" value="CAE1236438.1"/>
    <property type="molecule type" value="Genomic_DNA"/>
</dbReference>
<comment type="caution">
    <text evidence="4">The sequence shown here is derived from an EMBL/GenBank/DDBJ whole genome shotgun (WGS) entry which is preliminary data.</text>
</comment>
<sequence>MLASTLFMTDLYDYCKAYALWYFNQVADNEDLLDLTFDELKAFLSDRRLNTTDELLVFRTLVKWVEHDAENRSKNFESLFHSCLCLPSLGDEQIQVLQSFELLSKFPKCLSTLLSSCGQPARNGLQNDDYKGEMRVECREIPKALLWVGGDKSKTSNNFPSPNWSIMRWDPPKKGYIKIDDMYPVKTPVEADMGYRVCTLGVEIYVLGGEAKLGSNKWQMNTWSYNMLRRKWTMKASLLEPRRHHAVCVMDNDIYVIGGFTKHRIITSSVHCYHSDNDSWTVCSDLIRPEFAATATSVNHRVYLFKTLDIQSYNLNTNQWTIVTSDVPPAKTPGFTVMSAITVGSIIIIQGGYNNMLYQYDPSVIDQNEAWTCLGQYKDVFGSCAELDGPDQMFICGLGPDQMFLWFRP</sequence>
<dbReference type="InterPro" id="IPR006652">
    <property type="entry name" value="Kelch_1"/>
</dbReference>
<evidence type="ECO:0000256" key="1">
    <source>
        <dbReference type="ARBA" id="ARBA00022441"/>
    </source>
</evidence>
<dbReference type="Pfam" id="PF24681">
    <property type="entry name" value="Kelch_KLHDC2_KLHL20_DRC7"/>
    <property type="match status" value="1"/>
</dbReference>
<keyword evidence="1" id="KW-0880">Kelch repeat</keyword>
<evidence type="ECO:0000259" key="3">
    <source>
        <dbReference type="SMART" id="SM00875"/>
    </source>
</evidence>
<evidence type="ECO:0000256" key="2">
    <source>
        <dbReference type="ARBA" id="ARBA00022737"/>
    </source>
</evidence>
<keyword evidence="2" id="KW-0677">Repeat</keyword>
<dbReference type="SMART" id="SM00875">
    <property type="entry name" value="BACK"/>
    <property type="match status" value="1"/>
</dbReference>